<sequence>MNVANGRAARVLGLDLVSDSFLVADAVTPLHGTAATAVAWRSRGQLRVTVIAKATFAFAPDAAMPRAAPQPILRAEVHHGDHPARSVRFTSDLAPCLARADVLFTGHAWAPAERPVDALTVRLAVFDGRRPLVDKRLVVREQGGFLRAPIVYERAVCRADRMDNPLGVAPGAGAPGVLDPAAPDRPAGFGPIARAWPARRRRLGPTPRKALEGPIAEIPDGFDWSYFQAAPPDQQTELLRGDEWIVLEGLSPGRPLLRMRLPAARGIACVHGLSAFGMPEGQPLDLRADTLRIDGDEQRCTLVFRGSFPVAGEAALAAVRIAAGVASAGTPLAWVEPRAPRRAATAPEPARAQGPTGTVSMAPPESHAAPSSGGALSSGGAPSAQDATLWLDHEEAAASGQGPALPFSSAAPASSAPPPSASSASIEQAGGASAPPATLALAPDDEPSPPGHAALPFVAAAAPSPPLAAPPPASSPLPGAPWSAQRAPAAPAPCAGPGTLILALDACELPWPPLPAASPQEVDLPAPPPVQDEGGKSGASRFYPDLRRPWTDRAGGAEEAPPSLASAPDREEISLERCAAIAAELAERRAPRSEVLAAHGLSAARWREVEQRWEDAMDREQRRGDRSLRDRFDAAYIAAWESLRGPLEVAGYARLMLAHEHRELDAALDALAIRRTVWVRVRRLWSKRLADSPALAAAVKERMAALRGA</sequence>
<feature type="compositionally biased region" description="Low complexity" evidence="1">
    <location>
        <begin position="403"/>
        <end position="414"/>
    </location>
</feature>
<proteinExistence type="predicted"/>
<feature type="compositionally biased region" description="Pro residues" evidence="1">
    <location>
        <begin position="463"/>
        <end position="479"/>
    </location>
</feature>
<feature type="compositionally biased region" description="Low complexity" evidence="1">
    <location>
        <begin position="421"/>
        <end position="442"/>
    </location>
</feature>
<dbReference type="OrthoDB" id="5516327at2"/>
<dbReference type="InterPro" id="IPR018683">
    <property type="entry name" value="DUF2169"/>
</dbReference>
<feature type="compositionally biased region" description="Low complexity" evidence="1">
    <location>
        <begin position="557"/>
        <end position="567"/>
    </location>
</feature>
<dbReference type="AlphaFoldDB" id="A0A4P2QAH8"/>
<evidence type="ECO:0000256" key="1">
    <source>
        <dbReference type="SAM" id="MobiDB-lite"/>
    </source>
</evidence>
<feature type="compositionally biased region" description="Low complexity" evidence="1">
    <location>
        <begin position="368"/>
        <end position="384"/>
    </location>
</feature>
<feature type="domain" description="DUF2169" evidence="2">
    <location>
        <begin position="44"/>
        <end position="305"/>
    </location>
</feature>
<dbReference type="Pfam" id="PF09937">
    <property type="entry name" value="DUF2169"/>
    <property type="match status" value="1"/>
</dbReference>
<name>A0A4P2QAH8_SORCE</name>
<dbReference type="EMBL" id="CP012670">
    <property type="protein sequence ID" value="AUX26278.1"/>
    <property type="molecule type" value="Genomic_DNA"/>
</dbReference>
<feature type="region of interest" description="Disordered" evidence="1">
    <location>
        <begin position="396"/>
        <end position="492"/>
    </location>
</feature>
<evidence type="ECO:0000313" key="3">
    <source>
        <dbReference type="EMBL" id="AUX26278.1"/>
    </source>
</evidence>
<dbReference type="Proteomes" id="UP000295781">
    <property type="component" value="Chromosome"/>
</dbReference>
<protein>
    <recommendedName>
        <fullName evidence="2">DUF2169 domain-containing protein</fullName>
    </recommendedName>
</protein>
<evidence type="ECO:0000313" key="4">
    <source>
        <dbReference type="Proteomes" id="UP000295781"/>
    </source>
</evidence>
<feature type="region of interest" description="Disordered" evidence="1">
    <location>
        <begin position="518"/>
        <end position="571"/>
    </location>
</feature>
<evidence type="ECO:0000259" key="2">
    <source>
        <dbReference type="Pfam" id="PF09937"/>
    </source>
</evidence>
<feature type="compositionally biased region" description="Low complexity" evidence="1">
    <location>
        <begin position="453"/>
        <end position="462"/>
    </location>
</feature>
<feature type="region of interest" description="Disordered" evidence="1">
    <location>
        <begin position="337"/>
        <end position="384"/>
    </location>
</feature>
<reference evidence="3 4" key="1">
    <citation type="submission" date="2015-09" db="EMBL/GenBank/DDBJ databases">
        <title>Sorangium comparison.</title>
        <authorList>
            <person name="Zaburannyi N."/>
            <person name="Bunk B."/>
            <person name="Overmann J."/>
            <person name="Mueller R."/>
        </authorList>
    </citation>
    <scope>NUCLEOTIDE SEQUENCE [LARGE SCALE GENOMIC DNA]</scope>
    <source>
        <strain evidence="3 4">So ceGT47</strain>
    </source>
</reference>
<accession>A0A4P2QAH8</accession>
<feature type="compositionally biased region" description="Low complexity" evidence="1">
    <location>
        <begin position="342"/>
        <end position="352"/>
    </location>
</feature>
<gene>
    <name evidence="3" type="ORF">SOCEGT47_068390</name>
</gene>
<organism evidence="3 4">
    <name type="scientific">Sorangium cellulosum</name>
    <name type="common">Polyangium cellulosum</name>
    <dbReference type="NCBI Taxonomy" id="56"/>
    <lineage>
        <taxon>Bacteria</taxon>
        <taxon>Pseudomonadati</taxon>
        <taxon>Myxococcota</taxon>
        <taxon>Polyangia</taxon>
        <taxon>Polyangiales</taxon>
        <taxon>Polyangiaceae</taxon>
        <taxon>Sorangium</taxon>
    </lineage>
</organism>
<feature type="compositionally biased region" description="Low complexity" evidence="1">
    <location>
        <begin position="480"/>
        <end position="492"/>
    </location>
</feature>